<feature type="region of interest" description="Disordered" evidence="11">
    <location>
        <begin position="56"/>
        <end position="79"/>
    </location>
</feature>
<evidence type="ECO:0000256" key="10">
    <source>
        <dbReference type="ARBA" id="ARBA00023180"/>
    </source>
</evidence>
<evidence type="ECO:0000313" key="16">
    <source>
        <dbReference type="Proteomes" id="UP000076420"/>
    </source>
</evidence>
<dbReference type="RefSeq" id="XP_013077812.2">
    <property type="nucleotide sequence ID" value="XM_013222358.2"/>
</dbReference>
<dbReference type="InterPro" id="IPR027791">
    <property type="entry name" value="Galactosyl_T_C"/>
</dbReference>
<keyword evidence="4" id="KW-0328">Glycosyltransferase</keyword>
<evidence type="ECO:0000256" key="9">
    <source>
        <dbReference type="ARBA" id="ARBA00023136"/>
    </source>
</evidence>
<evidence type="ECO:0000256" key="1">
    <source>
        <dbReference type="ARBA" id="ARBA00004606"/>
    </source>
</evidence>
<evidence type="ECO:0000256" key="3">
    <source>
        <dbReference type="ARBA" id="ARBA00005735"/>
    </source>
</evidence>
<keyword evidence="9 12" id="KW-0472">Membrane</keyword>
<comment type="similarity">
    <text evidence="3">Belongs to the glycosyltransferase 7 family.</text>
</comment>
<evidence type="ECO:0000256" key="12">
    <source>
        <dbReference type="SAM" id="Phobius"/>
    </source>
</evidence>
<dbReference type="SUPFAM" id="SSF53448">
    <property type="entry name" value="Nucleotide-diphospho-sugar transferases"/>
    <property type="match status" value="1"/>
</dbReference>
<dbReference type="EnsemblMetazoa" id="BGLB016819-RA">
    <property type="protein sequence ID" value="BGLB016819-PA"/>
    <property type="gene ID" value="BGLB016819"/>
</dbReference>
<keyword evidence="10" id="KW-0325">Glycoprotein</keyword>
<dbReference type="Gene3D" id="3.90.550.10">
    <property type="entry name" value="Spore Coat Polysaccharide Biosynthesis Protein SpsA, Chain A"/>
    <property type="match status" value="1"/>
</dbReference>
<gene>
    <name evidence="15" type="primary">106063880</name>
</gene>
<keyword evidence="5" id="KW-0808">Transferase</keyword>
<dbReference type="PRINTS" id="PR02050">
    <property type="entry name" value="B14GALTRFASE"/>
</dbReference>
<evidence type="ECO:0000256" key="6">
    <source>
        <dbReference type="ARBA" id="ARBA00022692"/>
    </source>
</evidence>
<evidence type="ECO:0000313" key="15">
    <source>
        <dbReference type="EnsemblMetazoa" id="BGLB016819-PA"/>
    </source>
</evidence>
<dbReference type="GO" id="GO:0005794">
    <property type="term" value="C:Golgi apparatus"/>
    <property type="evidence" value="ECO:0007669"/>
    <property type="project" value="TreeGrafter"/>
</dbReference>
<dbReference type="GO" id="GO:0008378">
    <property type="term" value="F:galactosyltransferase activity"/>
    <property type="evidence" value="ECO:0007669"/>
    <property type="project" value="TreeGrafter"/>
</dbReference>
<dbReference type="OrthoDB" id="10016069at2759"/>
<proteinExistence type="inferred from homology"/>
<dbReference type="GO" id="GO:0016020">
    <property type="term" value="C:membrane"/>
    <property type="evidence" value="ECO:0007669"/>
    <property type="project" value="UniProtKB-SubCell"/>
</dbReference>
<evidence type="ECO:0000256" key="7">
    <source>
        <dbReference type="ARBA" id="ARBA00022968"/>
    </source>
</evidence>
<evidence type="ECO:0000256" key="5">
    <source>
        <dbReference type="ARBA" id="ARBA00022679"/>
    </source>
</evidence>
<dbReference type="GO" id="GO:0005975">
    <property type="term" value="P:carbohydrate metabolic process"/>
    <property type="evidence" value="ECO:0007669"/>
    <property type="project" value="InterPro"/>
</dbReference>
<dbReference type="STRING" id="6526.A0A2C9K9U5"/>
<evidence type="ECO:0008006" key="17">
    <source>
        <dbReference type="Google" id="ProtNLM"/>
    </source>
</evidence>
<evidence type="ECO:0000259" key="13">
    <source>
        <dbReference type="Pfam" id="PF02709"/>
    </source>
</evidence>
<dbReference type="UniPathway" id="UPA00378"/>
<evidence type="ECO:0000256" key="11">
    <source>
        <dbReference type="SAM" id="MobiDB-lite"/>
    </source>
</evidence>
<evidence type="ECO:0000256" key="2">
    <source>
        <dbReference type="ARBA" id="ARBA00004922"/>
    </source>
</evidence>
<dbReference type="KEGG" id="bgt:106063880"/>
<keyword evidence="8 12" id="KW-1133">Transmembrane helix</keyword>
<feature type="transmembrane region" description="Helical" evidence="12">
    <location>
        <begin position="12"/>
        <end position="32"/>
    </location>
</feature>
<feature type="domain" description="Galactosyltransferase C-terminal" evidence="13">
    <location>
        <begin position="383"/>
        <end position="460"/>
    </location>
</feature>
<comment type="subcellular location">
    <subcellularLocation>
        <location evidence="1">Membrane</location>
        <topology evidence="1">Single-pass type II membrane protein</topology>
    </subcellularLocation>
</comment>
<dbReference type="AlphaFoldDB" id="A0A2C9K9U5"/>
<name>A0A2C9K9U5_BIOGL</name>
<reference evidence="15" key="1">
    <citation type="submission" date="2020-05" db="UniProtKB">
        <authorList>
            <consortium name="EnsemblMetazoa"/>
        </authorList>
    </citation>
    <scope>IDENTIFICATION</scope>
    <source>
        <strain evidence="15">BB02</strain>
    </source>
</reference>
<dbReference type="Pfam" id="PF02709">
    <property type="entry name" value="Glyco_transf_7C"/>
    <property type="match status" value="1"/>
</dbReference>
<dbReference type="InterPro" id="IPR003859">
    <property type="entry name" value="Galactosyl_T"/>
</dbReference>
<evidence type="ECO:0000259" key="14">
    <source>
        <dbReference type="Pfam" id="PF13733"/>
    </source>
</evidence>
<comment type="pathway">
    <text evidence="2">Protein modification; protein glycosylation.</text>
</comment>
<dbReference type="Proteomes" id="UP000076420">
    <property type="component" value="Unassembled WGS sequence"/>
</dbReference>
<dbReference type="GO" id="GO:0033842">
    <property type="term" value="F:N-acetyl-beta-glucosaminyl-derivative 4-beta-N-acetylgalactosaminyltransferase activity"/>
    <property type="evidence" value="ECO:0007669"/>
    <property type="project" value="TreeGrafter"/>
</dbReference>
<dbReference type="VEuPathDB" id="VectorBase:BGLB016819"/>
<dbReference type="VEuPathDB" id="VectorBase:BGLAX_038591"/>
<sequence length="512" mass="58952">MRIKRNRTYTEICVFGGCFLLVFLSVAQIIVFSHRAKNAVGLVRSNVEREVPMPEPIATSRSVPPALQKPTPKARGRARAQMEVRELEKALAKLMRESSMTPDEAYTKYQNDLYVRRVQNIIIGVKDRMPKESSNVSQPLIASGRENFRETNSTVPYGVPFSFKRSTPDPGDTSVDGGVRAHHFHDFDQAEVKELKSLLSQDNFTVSHEYEDNYYKVKSQFKEGTELFVDEDKLKGESQGRLNVCPKEPASLVGNTTDVNLNISVNIDVINELHSDVRMGGEWRPPSCISRHRVAIIIPYRDRWNHLKVLLHYLIPTLKRQQIHFRIFVVEQYGNETFNKGRIMNAAFREALQLFDFQCVTFHDVDLVPEDDRNMYSCTEQPKHMSISIDKFQYTLPYQGLVGGVLMFRTDHFQLVNGYSNMYWGWGAEDDDMTTRILHRGLRIYRPPSNIARYKMVKHEGRKGSEVAVRMKLLRSAARRSKLEGLNNVQYKLVSTQIRELFTHFIVDIGTP</sequence>
<accession>A0A2C9K9U5</accession>
<dbReference type="CDD" id="cd00899">
    <property type="entry name" value="b4GalT"/>
    <property type="match status" value="1"/>
</dbReference>
<dbReference type="InterPro" id="IPR029044">
    <property type="entry name" value="Nucleotide-diphossugar_trans"/>
</dbReference>
<protein>
    <recommendedName>
        <fullName evidence="17">Beta-1,4-N-acetylgalactosaminyltransferase bre-4</fullName>
    </recommendedName>
</protein>
<dbReference type="GO" id="GO:0006688">
    <property type="term" value="P:glycosphingolipid biosynthetic process"/>
    <property type="evidence" value="ECO:0007669"/>
    <property type="project" value="TreeGrafter"/>
</dbReference>
<dbReference type="PANTHER" id="PTHR19300:SF57">
    <property type="entry name" value="BETA-1,4-N-ACETYLGALACTOSAMINYLTRANSFERASE"/>
    <property type="match status" value="1"/>
</dbReference>
<dbReference type="PANTHER" id="PTHR19300">
    <property type="entry name" value="BETA-1,4-GALACTOSYLTRANSFERASE"/>
    <property type="match status" value="1"/>
</dbReference>
<dbReference type="Pfam" id="PF13733">
    <property type="entry name" value="Glyco_transf_7N"/>
    <property type="match status" value="1"/>
</dbReference>
<evidence type="ECO:0000256" key="4">
    <source>
        <dbReference type="ARBA" id="ARBA00022676"/>
    </source>
</evidence>
<dbReference type="InterPro" id="IPR027995">
    <property type="entry name" value="Galactosyl_T_N"/>
</dbReference>
<evidence type="ECO:0000256" key="8">
    <source>
        <dbReference type="ARBA" id="ARBA00022989"/>
    </source>
</evidence>
<keyword evidence="6 12" id="KW-0812">Transmembrane</keyword>
<keyword evidence="7" id="KW-0735">Signal-anchor</keyword>
<organism evidence="15 16">
    <name type="scientific">Biomphalaria glabrata</name>
    <name type="common">Bloodfluke planorb</name>
    <name type="synonym">Freshwater snail</name>
    <dbReference type="NCBI Taxonomy" id="6526"/>
    <lineage>
        <taxon>Eukaryota</taxon>
        <taxon>Metazoa</taxon>
        <taxon>Spiralia</taxon>
        <taxon>Lophotrochozoa</taxon>
        <taxon>Mollusca</taxon>
        <taxon>Gastropoda</taxon>
        <taxon>Heterobranchia</taxon>
        <taxon>Euthyneura</taxon>
        <taxon>Panpulmonata</taxon>
        <taxon>Hygrophila</taxon>
        <taxon>Lymnaeoidea</taxon>
        <taxon>Planorbidae</taxon>
        <taxon>Biomphalaria</taxon>
    </lineage>
</organism>
<feature type="domain" description="Galactosyltransferase N-terminal" evidence="14">
    <location>
        <begin position="245"/>
        <end position="379"/>
    </location>
</feature>